<evidence type="ECO:0000256" key="1">
    <source>
        <dbReference type="SAM" id="MobiDB-lite"/>
    </source>
</evidence>
<evidence type="ECO:0000259" key="2">
    <source>
        <dbReference type="Pfam" id="PF03050"/>
    </source>
</evidence>
<evidence type="ECO:0000313" key="3">
    <source>
        <dbReference type="EMBL" id="HJC38829.1"/>
    </source>
</evidence>
<organism evidence="3 4">
    <name type="scientific">Candidatus Mediterraneibacter faecigallinarum</name>
    <dbReference type="NCBI Taxonomy" id="2838669"/>
    <lineage>
        <taxon>Bacteria</taxon>
        <taxon>Bacillati</taxon>
        <taxon>Bacillota</taxon>
        <taxon>Clostridia</taxon>
        <taxon>Lachnospirales</taxon>
        <taxon>Lachnospiraceae</taxon>
        <taxon>Mediterraneibacter</taxon>
    </lineage>
</organism>
<dbReference type="Proteomes" id="UP000823894">
    <property type="component" value="Unassembled WGS sequence"/>
</dbReference>
<dbReference type="AlphaFoldDB" id="A0A9D2NXH6"/>
<dbReference type="InterPro" id="IPR004291">
    <property type="entry name" value="Transposase_IS66_central"/>
</dbReference>
<name>A0A9D2NXH6_9FIRM</name>
<gene>
    <name evidence="3" type="ORF">H9757_07180</name>
</gene>
<reference evidence="3" key="2">
    <citation type="submission" date="2021-04" db="EMBL/GenBank/DDBJ databases">
        <authorList>
            <person name="Gilroy R."/>
        </authorList>
    </citation>
    <scope>NUCLEOTIDE SEQUENCE</scope>
    <source>
        <strain evidence="3">ChiGjej1B1-1692</strain>
    </source>
</reference>
<dbReference type="EMBL" id="DWWK01000106">
    <property type="protein sequence ID" value="HJC38829.1"/>
    <property type="molecule type" value="Genomic_DNA"/>
</dbReference>
<evidence type="ECO:0000313" key="4">
    <source>
        <dbReference type="Proteomes" id="UP000823894"/>
    </source>
</evidence>
<feature type="domain" description="Transposase IS66 central" evidence="2">
    <location>
        <begin position="283"/>
        <end position="415"/>
    </location>
</feature>
<reference evidence="3" key="1">
    <citation type="journal article" date="2021" name="PeerJ">
        <title>Extensive microbial diversity within the chicken gut microbiome revealed by metagenomics and culture.</title>
        <authorList>
            <person name="Gilroy R."/>
            <person name="Ravi A."/>
            <person name="Getino M."/>
            <person name="Pursley I."/>
            <person name="Horton D.L."/>
            <person name="Alikhan N.F."/>
            <person name="Baker D."/>
            <person name="Gharbi K."/>
            <person name="Hall N."/>
            <person name="Watson M."/>
            <person name="Adriaenssens E.M."/>
            <person name="Foster-Nyarko E."/>
            <person name="Jarju S."/>
            <person name="Secka A."/>
            <person name="Antonio M."/>
            <person name="Oren A."/>
            <person name="Chaudhuri R.R."/>
            <person name="La Ragione R."/>
            <person name="Hildebrand F."/>
            <person name="Pallen M.J."/>
        </authorList>
    </citation>
    <scope>NUCLEOTIDE SEQUENCE</scope>
    <source>
        <strain evidence="3">ChiGjej1B1-1692</strain>
    </source>
</reference>
<dbReference type="Pfam" id="PF03050">
    <property type="entry name" value="DDE_Tnp_IS66"/>
    <property type="match status" value="1"/>
</dbReference>
<feature type="region of interest" description="Disordered" evidence="1">
    <location>
        <begin position="164"/>
        <end position="186"/>
    </location>
</feature>
<proteinExistence type="predicted"/>
<accession>A0A9D2NXH6</accession>
<comment type="caution">
    <text evidence="3">The sequence shown here is derived from an EMBL/GenBank/DDBJ whole genome shotgun (WGS) entry which is preliminary data.</text>
</comment>
<sequence length="419" mass="48517">MRINFEYMTNLQYKVKALQAQVDAFQSGEAYLRQKEEYEKRLREKDRIIAALKKELGRSHAETVTMRDRWMEVFEDLEKEHRKAMSKEQKKTARMEQRMLAAEKSEDRWHEKWKEQQVQLYAVQTELEEEKEKNRKITAQVNKNFENSSIPSSMQVGRKKIPNSWVKTGKRPGGQPGHKGHRRKLHVPTETHEIPAPKKYQDSPDYYETGKVIRKQKVEIHLGVRIIEYATKEYRDRRTGARVHAPFPAGYENEVNYGGSIKALAFLLGNEVNVSHGKIRKLIEELTEGEIRLSDGMINGLCREFSEKTKEEKQEIIKKLMTSPVMNADFTNANVNGGSAQVLVLASPQENVALYIGREKKGHEGVKGTPLEDYVGTVVHDHDKTFYRYGIRHQECLQHDCRYLIGSKENEPESLTSMA</sequence>
<protein>
    <submittedName>
        <fullName evidence="3">Transposase</fullName>
    </submittedName>
</protein>